<dbReference type="EMBL" id="JACCJB010000005">
    <property type="protein sequence ID" value="KAF6227193.1"/>
    <property type="molecule type" value="Genomic_DNA"/>
</dbReference>
<dbReference type="InterPro" id="IPR016102">
    <property type="entry name" value="Succinyl-CoA_synth-like"/>
</dbReference>
<reference evidence="6 7" key="1">
    <citation type="journal article" date="2020" name="Genomics">
        <title>Complete, high-quality genomes from long-read metagenomic sequencing of two wolf lichen thalli reveals enigmatic genome architecture.</title>
        <authorList>
            <person name="McKenzie S.K."/>
            <person name="Walston R.F."/>
            <person name="Allen J.L."/>
        </authorList>
    </citation>
    <scope>NUCLEOTIDE SEQUENCE [LARGE SCALE GENOMIC DNA]</scope>
    <source>
        <strain evidence="6">WasteWater1</strain>
    </source>
</reference>
<dbReference type="GO" id="GO:0000166">
    <property type="term" value="F:nucleotide binding"/>
    <property type="evidence" value="ECO:0007669"/>
    <property type="project" value="UniProtKB-KW"/>
</dbReference>
<evidence type="ECO:0000259" key="4">
    <source>
        <dbReference type="Pfam" id="PF00549"/>
    </source>
</evidence>
<sequence length="343" mass="36511">MSQGGGPGIEELAAKDPRAVVKVPLDYTEGVTAEAVSVICERFALQAGRETLTALLQRLFTSFKQRDATLVKINPLIREPKTGRLICAGSKVCIDNTASKRQSKIFGLRDRNQELAVEAEKHGLVYIQLEGNIGRLVNGVGLAMVTNDAVAHHGGKCANFLDGGGQATKETMVKAFELILSDKRVDTILVNIYGGKSGQSGGSGYGAGIATLFAEQGAKVVVADINEDGGKRTVSAMPDSMRFHKVNVAKESDWQRLVESTQSAFGSINCLVNNAGTTYRNKGFESFSGVPDTPENRAKFLSNVPLGRLCEPSDVASACLFFASDESSFVTGVNMEVDGGRAV</sequence>
<proteinExistence type="predicted"/>
<evidence type="ECO:0000256" key="1">
    <source>
        <dbReference type="ARBA" id="ARBA00005064"/>
    </source>
</evidence>
<comment type="caution">
    <text evidence="6">The sequence shown here is derived from an EMBL/GenBank/DDBJ whole genome shotgun (WGS) entry which is preliminary data.</text>
</comment>
<dbReference type="GO" id="GO:0005739">
    <property type="term" value="C:mitochondrion"/>
    <property type="evidence" value="ECO:0007669"/>
    <property type="project" value="TreeGrafter"/>
</dbReference>
<evidence type="ECO:0000313" key="7">
    <source>
        <dbReference type="Proteomes" id="UP000593566"/>
    </source>
</evidence>
<dbReference type="SUPFAM" id="SSF56059">
    <property type="entry name" value="Glutathione synthetase ATP-binding domain-like"/>
    <property type="match status" value="1"/>
</dbReference>
<comment type="pathway">
    <text evidence="1">Carbohydrate metabolism; tricarboxylic acid cycle; succinate from succinyl-CoA (ligase route): step 1/1.</text>
</comment>
<feature type="domain" description="ATP-grasp fold succinyl-CoA synthetase-type" evidence="5">
    <location>
        <begin position="2"/>
        <end position="77"/>
    </location>
</feature>
<dbReference type="PANTHER" id="PTHR11815:SF10">
    <property type="entry name" value="SUCCINATE--COA LIGASE [GDP-FORMING] SUBUNIT BETA, MITOCHONDRIAL"/>
    <property type="match status" value="1"/>
</dbReference>
<organism evidence="6 7">
    <name type="scientific">Letharia lupina</name>
    <dbReference type="NCBI Taxonomy" id="560253"/>
    <lineage>
        <taxon>Eukaryota</taxon>
        <taxon>Fungi</taxon>
        <taxon>Dikarya</taxon>
        <taxon>Ascomycota</taxon>
        <taxon>Pezizomycotina</taxon>
        <taxon>Lecanoromycetes</taxon>
        <taxon>OSLEUM clade</taxon>
        <taxon>Lecanoromycetidae</taxon>
        <taxon>Lecanorales</taxon>
        <taxon>Lecanorineae</taxon>
        <taxon>Parmeliaceae</taxon>
        <taxon>Letharia</taxon>
    </lineage>
</organism>
<dbReference type="GO" id="GO:0006104">
    <property type="term" value="P:succinyl-CoA metabolic process"/>
    <property type="evidence" value="ECO:0007669"/>
    <property type="project" value="TreeGrafter"/>
</dbReference>
<evidence type="ECO:0000256" key="3">
    <source>
        <dbReference type="ARBA" id="ARBA00022741"/>
    </source>
</evidence>
<dbReference type="Proteomes" id="UP000593566">
    <property type="component" value="Unassembled WGS sequence"/>
</dbReference>
<evidence type="ECO:0000313" key="6">
    <source>
        <dbReference type="EMBL" id="KAF6227193.1"/>
    </source>
</evidence>
<dbReference type="PANTHER" id="PTHR11815">
    <property type="entry name" value="SUCCINYL-COA SYNTHETASE BETA CHAIN"/>
    <property type="match status" value="1"/>
</dbReference>
<dbReference type="PRINTS" id="PR00081">
    <property type="entry name" value="GDHRDH"/>
</dbReference>
<dbReference type="SUPFAM" id="SSF52210">
    <property type="entry name" value="Succinyl-CoA synthetase domains"/>
    <property type="match status" value="1"/>
</dbReference>
<dbReference type="Gene3D" id="3.40.50.720">
    <property type="entry name" value="NAD(P)-binding Rossmann-like Domain"/>
    <property type="match status" value="1"/>
</dbReference>
<dbReference type="AlphaFoldDB" id="A0A8H6FGN4"/>
<dbReference type="Pfam" id="PF08442">
    <property type="entry name" value="ATP-grasp_2"/>
    <property type="match status" value="1"/>
</dbReference>
<name>A0A8H6FGN4_9LECA</name>
<keyword evidence="3" id="KW-0547">Nucleotide-binding</keyword>
<keyword evidence="7" id="KW-1185">Reference proteome</keyword>
<dbReference type="RefSeq" id="XP_037155501.1">
    <property type="nucleotide sequence ID" value="XM_037299500.1"/>
</dbReference>
<dbReference type="InterPro" id="IPR036291">
    <property type="entry name" value="NAD(P)-bd_dom_sf"/>
</dbReference>
<keyword evidence="2" id="KW-0436">Ligase</keyword>
<evidence type="ECO:0000259" key="5">
    <source>
        <dbReference type="Pfam" id="PF08442"/>
    </source>
</evidence>
<dbReference type="InterPro" id="IPR002347">
    <property type="entry name" value="SDR_fam"/>
</dbReference>
<dbReference type="InterPro" id="IPR013650">
    <property type="entry name" value="ATP-grasp_succ-CoA_synth-type"/>
</dbReference>
<dbReference type="GO" id="GO:0006099">
    <property type="term" value="P:tricarboxylic acid cycle"/>
    <property type="evidence" value="ECO:0007669"/>
    <property type="project" value="UniProtKB-UniPathway"/>
</dbReference>
<dbReference type="Gene3D" id="3.40.50.261">
    <property type="entry name" value="Succinyl-CoA synthetase domains"/>
    <property type="match status" value="1"/>
</dbReference>
<dbReference type="UniPathway" id="UPA00223">
    <property type="reaction ID" value="UER00999"/>
</dbReference>
<dbReference type="Pfam" id="PF13561">
    <property type="entry name" value="adh_short_C2"/>
    <property type="match status" value="2"/>
</dbReference>
<gene>
    <name evidence="6" type="ORF">HO133_008635</name>
</gene>
<evidence type="ECO:0000256" key="2">
    <source>
        <dbReference type="ARBA" id="ARBA00022598"/>
    </source>
</evidence>
<accession>A0A8H6FGN4</accession>
<dbReference type="Pfam" id="PF00549">
    <property type="entry name" value="Ligase_CoA"/>
    <property type="match status" value="1"/>
</dbReference>
<feature type="domain" description="ATP-citrate synthase/succinyl-CoA ligase C-terminal" evidence="4">
    <location>
        <begin position="136"/>
        <end position="195"/>
    </location>
</feature>
<dbReference type="InterPro" id="IPR005811">
    <property type="entry name" value="SUCC_ACL_C"/>
</dbReference>
<dbReference type="GeneID" id="59337030"/>
<dbReference type="GO" id="GO:0004775">
    <property type="term" value="F:succinate-CoA ligase (ADP-forming) activity"/>
    <property type="evidence" value="ECO:0007669"/>
    <property type="project" value="TreeGrafter"/>
</dbReference>
<dbReference type="SUPFAM" id="SSF51735">
    <property type="entry name" value="NAD(P)-binding Rossmann-fold domains"/>
    <property type="match status" value="1"/>
</dbReference>
<dbReference type="GO" id="GO:0042709">
    <property type="term" value="C:succinate-CoA ligase complex"/>
    <property type="evidence" value="ECO:0007669"/>
    <property type="project" value="TreeGrafter"/>
</dbReference>
<protein>
    <submittedName>
        <fullName evidence="6">Uncharacterized protein</fullName>
    </submittedName>
</protein>
<dbReference type="Gene3D" id="3.30.470.20">
    <property type="entry name" value="ATP-grasp fold, B domain"/>
    <property type="match status" value="1"/>
</dbReference>